<dbReference type="KEGG" id="tasa:A1Q1_08057"/>
<dbReference type="InterPro" id="IPR001138">
    <property type="entry name" value="Zn2Cys6_DnaBD"/>
</dbReference>
<dbReference type="CDD" id="cd00067">
    <property type="entry name" value="GAL4"/>
    <property type="match status" value="1"/>
</dbReference>
<feature type="region of interest" description="Disordered" evidence="1">
    <location>
        <begin position="1"/>
        <end position="121"/>
    </location>
</feature>
<evidence type="ECO:0000313" key="2">
    <source>
        <dbReference type="EMBL" id="EJT53140.1"/>
    </source>
</evidence>
<dbReference type="Gene3D" id="4.10.240.10">
    <property type="entry name" value="Zn(2)-C6 fungal-type DNA-binding domain"/>
    <property type="match status" value="1"/>
</dbReference>
<dbReference type="EMBL" id="ALBS01000008">
    <property type="protein sequence ID" value="EJT53140.1"/>
    <property type="molecule type" value="Genomic_DNA"/>
</dbReference>
<dbReference type="InterPro" id="IPR036864">
    <property type="entry name" value="Zn2-C6_fun-type_DNA-bd_sf"/>
</dbReference>
<evidence type="ECO:0000313" key="3">
    <source>
        <dbReference type="Proteomes" id="UP000002748"/>
    </source>
</evidence>
<protein>
    <submittedName>
        <fullName evidence="2">Uncharacterized protein</fullName>
    </submittedName>
</protein>
<dbReference type="GeneID" id="25991569"/>
<comment type="caution">
    <text evidence="2">The sequence shown here is derived from an EMBL/GenBank/DDBJ whole genome shotgun (WGS) entry which is preliminary data.</text>
</comment>
<organism evidence="2 3">
    <name type="scientific">Trichosporon asahii var. asahii (strain ATCC 90039 / CBS 2479 / JCM 2466 / KCTC 7840 / NBRC 103889/ NCYC 2677 / UAMH 7654)</name>
    <name type="common">Yeast</name>
    <dbReference type="NCBI Taxonomy" id="1186058"/>
    <lineage>
        <taxon>Eukaryota</taxon>
        <taxon>Fungi</taxon>
        <taxon>Dikarya</taxon>
        <taxon>Basidiomycota</taxon>
        <taxon>Agaricomycotina</taxon>
        <taxon>Tremellomycetes</taxon>
        <taxon>Trichosporonales</taxon>
        <taxon>Trichosporonaceae</taxon>
        <taxon>Trichosporon</taxon>
    </lineage>
</organism>
<reference evidence="2 3" key="1">
    <citation type="journal article" date="2012" name="Eukaryot. Cell">
        <title>Draft genome sequence of CBS 2479, the standard type strain of Trichosporon asahii.</title>
        <authorList>
            <person name="Yang R.Y."/>
            <person name="Li H.T."/>
            <person name="Zhu H."/>
            <person name="Zhou G.P."/>
            <person name="Wang M."/>
            <person name="Wang L."/>
        </authorList>
    </citation>
    <scope>NUCLEOTIDE SEQUENCE [LARGE SCALE GENOMIC DNA]</scope>
    <source>
        <strain evidence="3">ATCC 90039 / CBS 2479 / JCM 2466 / KCTC 7840 / NCYC 2677 / UAMH 7654</strain>
    </source>
</reference>
<feature type="compositionally biased region" description="Polar residues" evidence="1">
    <location>
        <begin position="773"/>
        <end position="783"/>
    </location>
</feature>
<dbReference type="SUPFAM" id="SSF57701">
    <property type="entry name" value="Zn2/Cys6 DNA-binding domain"/>
    <property type="match status" value="1"/>
</dbReference>
<proteinExistence type="predicted"/>
<feature type="region of interest" description="Disordered" evidence="1">
    <location>
        <begin position="765"/>
        <end position="847"/>
    </location>
</feature>
<dbReference type="GO" id="GO:0008270">
    <property type="term" value="F:zinc ion binding"/>
    <property type="evidence" value="ECO:0007669"/>
    <property type="project" value="InterPro"/>
</dbReference>
<dbReference type="HOGENOM" id="CLU_327103_0_0_1"/>
<dbReference type="AlphaFoldDB" id="J8TZE1"/>
<accession>J8TZE1</accession>
<gene>
    <name evidence="2" type="ORF">A1Q1_08057</name>
</gene>
<sequence length="880" mass="97430">MTQQPLETLHEHESLPQGRRRQQSQLAGSAYPGFMSGYQQHQQQPPPPLSFEGSSSAQSGGGAGSMPPSYSQFRPQLNMEGLPMNHGISFDYQPPGSSQPGHQNGQPGFFFESGSPSPSINQAGGSFPPFSGGAPMDQTSPMYLNIPGQDWPNRLPPQQAPVVATSSRRASGAASGTKNPRHQFTACGACRHRRVKCDLRTRQEEAEREAALEEAQSGTSGTVRRRKVSCTNCQERGTNCVDEYAPLKAAKQLRRGKRISEIEMLYGKTATDAALASQGEGEDRLLSPSARGMERIPELTRDFFESSFFRRFQIQRPVLDPVEFVSRYLSKPIPCAAAMGPEGAVLCHTLYAWGVAYGVDERGQFDVSEGNHEPLTPISLVAVGEAEARRDVDRQRRLEKLNRVVRTILKEIDEYGILRKPSWDGVSALLLFLPLLDGSVATSAERQAMYQTALAHVQMLCSTEGCGYDGKPISLTLDKDGNDRKRYVRLRIFWYSFAHEGVSMGLRGGLLQLDEESGDMILIEELAAKQGTGRSPEYLHATNKMLMAPINLALVCRRVHRILTGPRARRSDRLDPDYVHQVWDALDRSFDEFDSIRREPPAPPYRSQEEVQRYADSWLIYCMEAQYAIMRAIEERIGRLDASLSSRGTSSSSHTGSPPMNEQQAELSRLQRLLEASRTKCELTARHVANIARRQLGTPLFEWDANHVQQGLFLAATFLVTDPDAQDLIAACIQALNESRIAVSKAGDRSQELRKMWYEANQRRENGGDSAAMGSQSLPNSHGHSPYISPQVHQRAPWTSLEAATQMADGVPSDHRKSPGHPSQPSPPYGVRYPDPQMMPPPALSHQPDLAYQHGVPAANGQFSFQSQDGRGYMGYGNMP</sequence>
<dbReference type="Proteomes" id="UP000002748">
    <property type="component" value="Unassembled WGS sequence"/>
</dbReference>
<dbReference type="RefSeq" id="XP_014184303.1">
    <property type="nucleotide sequence ID" value="XM_014328828.1"/>
</dbReference>
<feature type="compositionally biased region" description="Low complexity" evidence="1">
    <location>
        <begin position="105"/>
        <end position="121"/>
    </location>
</feature>
<dbReference type="VEuPathDB" id="FungiDB:A1Q1_08057"/>
<dbReference type="GO" id="GO:0000981">
    <property type="term" value="F:DNA-binding transcription factor activity, RNA polymerase II-specific"/>
    <property type="evidence" value="ECO:0007669"/>
    <property type="project" value="InterPro"/>
</dbReference>
<feature type="compositionally biased region" description="Polar residues" evidence="1">
    <location>
        <begin position="95"/>
        <end position="104"/>
    </location>
</feature>
<feature type="region of interest" description="Disordered" evidence="1">
    <location>
        <begin position="644"/>
        <end position="666"/>
    </location>
</feature>
<evidence type="ECO:0000256" key="1">
    <source>
        <dbReference type="SAM" id="MobiDB-lite"/>
    </source>
</evidence>
<name>J8TZE1_TRIAS</name>
<feature type="compositionally biased region" description="Low complexity" evidence="1">
    <location>
        <begin position="644"/>
        <end position="657"/>
    </location>
</feature>
<dbReference type="OrthoDB" id="3263880at2759"/>